<organism evidence="4 5">
    <name type="scientific">Paenibacillus oceani</name>
    <dbReference type="NCBI Taxonomy" id="2772510"/>
    <lineage>
        <taxon>Bacteria</taxon>
        <taxon>Bacillati</taxon>
        <taxon>Bacillota</taxon>
        <taxon>Bacilli</taxon>
        <taxon>Bacillales</taxon>
        <taxon>Paenibacillaceae</taxon>
        <taxon>Paenibacillus</taxon>
    </lineage>
</organism>
<dbReference type="SUPFAM" id="SSF46689">
    <property type="entry name" value="Homeodomain-like"/>
    <property type="match status" value="1"/>
</dbReference>
<dbReference type="GO" id="GO:0003677">
    <property type="term" value="F:DNA binding"/>
    <property type="evidence" value="ECO:0007669"/>
    <property type="project" value="UniProtKB-UniRule"/>
</dbReference>
<keyword evidence="1 2" id="KW-0238">DNA-binding</keyword>
<dbReference type="EMBL" id="JACXJA010000058">
    <property type="protein sequence ID" value="MBD2866425.1"/>
    <property type="molecule type" value="Genomic_DNA"/>
</dbReference>
<accession>A0A927CIP1</accession>
<dbReference type="PANTHER" id="PTHR43479">
    <property type="entry name" value="ACREF/ENVCD OPERON REPRESSOR-RELATED"/>
    <property type="match status" value="1"/>
</dbReference>
<evidence type="ECO:0000256" key="1">
    <source>
        <dbReference type="ARBA" id="ARBA00023125"/>
    </source>
</evidence>
<evidence type="ECO:0000256" key="2">
    <source>
        <dbReference type="PROSITE-ProRule" id="PRU00335"/>
    </source>
</evidence>
<evidence type="ECO:0000259" key="3">
    <source>
        <dbReference type="PROSITE" id="PS50977"/>
    </source>
</evidence>
<dbReference type="InterPro" id="IPR009057">
    <property type="entry name" value="Homeodomain-like_sf"/>
</dbReference>
<comment type="caution">
    <text evidence="4">The sequence shown here is derived from an EMBL/GenBank/DDBJ whole genome shotgun (WGS) entry which is preliminary data.</text>
</comment>
<evidence type="ECO:0000313" key="4">
    <source>
        <dbReference type="EMBL" id="MBD2866425.1"/>
    </source>
</evidence>
<dbReference type="AlphaFoldDB" id="A0A927CIP1"/>
<gene>
    <name evidence="4" type="ORF">IDH45_31080</name>
</gene>
<dbReference type="PRINTS" id="PR00455">
    <property type="entry name" value="HTHTETR"/>
</dbReference>
<protein>
    <submittedName>
        <fullName evidence="4">TetR/AcrR family transcriptional regulator</fullName>
    </submittedName>
</protein>
<feature type="domain" description="HTH tetR-type" evidence="3">
    <location>
        <begin position="20"/>
        <end position="80"/>
    </location>
</feature>
<keyword evidence="5" id="KW-1185">Reference proteome</keyword>
<dbReference type="Pfam" id="PF00440">
    <property type="entry name" value="TetR_N"/>
    <property type="match status" value="1"/>
</dbReference>
<dbReference type="InterPro" id="IPR001647">
    <property type="entry name" value="HTH_TetR"/>
</dbReference>
<dbReference type="Proteomes" id="UP000639396">
    <property type="component" value="Unassembled WGS sequence"/>
</dbReference>
<dbReference type="PROSITE" id="PS50977">
    <property type="entry name" value="HTH_TETR_2"/>
    <property type="match status" value="1"/>
</dbReference>
<proteinExistence type="predicted"/>
<evidence type="ECO:0000313" key="5">
    <source>
        <dbReference type="Proteomes" id="UP000639396"/>
    </source>
</evidence>
<sequence length="218" mass="25189">MAMTTDSIFYQDMDGKPIESPNKIKIMDISIELFSRKGFTGVSIRDITKEVGIKESSLYNHFRSKEELLSTIFFNFRRSISRILPQEDHLGGMLQSVSPELFLKQSLAGLMKHIDDPVMAKVWRMMYLEQYRDRVVRDIYLNDIVGNMLKSLEKVFSIWIAAGRIQPADARILAAEYQYPLFAMIGVYVLLRVDGSSTWDIETGMREHVDYFVSKIIV</sequence>
<dbReference type="InterPro" id="IPR050624">
    <property type="entry name" value="HTH-type_Tx_Regulator"/>
</dbReference>
<dbReference type="PANTHER" id="PTHR43479:SF11">
    <property type="entry name" value="ACREF_ENVCD OPERON REPRESSOR-RELATED"/>
    <property type="match status" value="1"/>
</dbReference>
<feature type="DNA-binding region" description="H-T-H motif" evidence="2">
    <location>
        <begin position="43"/>
        <end position="62"/>
    </location>
</feature>
<name>A0A927CIP1_9BACL</name>
<dbReference type="Gene3D" id="1.10.357.10">
    <property type="entry name" value="Tetracycline Repressor, domain 2"/>
    <property type="match status" value="1"/>
</dbReference>
<reference evidence="4" key="1">
    <citation type="submission" date="2020-09" db="EMBL/GenBank/DDBJ databases">
        <title>A novel bacterium of genus Paenibacillus, isolated from South China Sea.</title>
        <authorList>
            <person name="Huang H."/>
            <person name="Mo K."/>
            <person name="Hu Y."/>
        </authorList>
    </citation>
    <scope>NUCLEOTIDE SEQUENCE</scope>
    <source>
        <strain evidence="4">IB182363</strain>
    </source>
</reference>